<dbReference type="InterPro" id="IPR035068">
    <property type="entry name" value="TldD/PmbA_N"/>
</dbReference>
<proteinExistence type="predicted"/>
<organism evidence="3 4">
    <name type="scientific">Microcoleus anatoxicus PTRS2</name>
    <dbReference type="NCBI Taxonomy" id="2705321"/>
    <lineage>
        <taxon>Bacteria</taxon>
        <taxon>Bacillati</taxon>
        <taxon>Cyanobacteriota</taxon>
        <taxon>Cyanophyceae</taxon>
        <taxon>Oscillatoriophycideae</taxon>
        <taxon>Oscillatoriales</taxon>
        <taxon>Microcoleaceae</taxon>
        <taxon>Microcoleus</taxon>
        <taxon>Microcoleus anatoxicus</taxon>
    </lineage>
</organism>
<dbReference type="Pfam" id="PF19289">
    <property type="entry name" value="PmbA_TldD_3rd"/>
    <property type="match status" value="1"/>
</dbReference>
<evidence type="ECO:0000313" key="3">
    <source>
        <dbReference type="EMBL" id="MEK0188604.1"/>
    </source>
</evidence>
<name>A0ABU8YW16_9CYAN</name>
<dbReference type="InterPro" id="IPR045570">
    <property type="entry name" value="Metalloprtase-TldD/E_cen_dom"/>
</dbReference>
<evidence type="ECO:0000313" key="4">
    <source>
        <dbReference type="Proteomes" id="UP001384579"/>
    </source>
</evidence>
<dbReference type="EMBL" id="JBBLXS010000679">
    <property type="protein sequence ID" value="MEK0188604.1"/>
    <property type="molecule type" value="Genomic_DNA"/>
</dbReference>
<dbReference type="PANTHER" id="PTHR43666:SF1">
    <property type="entry name" value="CONSERVED PROTEIN"/>
    <property type="match status" value="1"/>
</dbReference>
<dbReference type="InterPro" id="IPR045569">
    <property type="entry name" value="Metalloprtase-TldD/E_C"/>
</dbReference>
<protein>
    <submittedName>
        <fullName evidence="3">Metallopeptidase TldD-related protein</fullName>
    </submittedName>
</protein>
<keyword evidence="4" id="KW-1185">Reference proteome</keyword>
<comment type="caution">
    <text evidence="3">The sequence shown here is derived from an EMBL/GenBank/DDBJ whole genome shotgun (WGS) entry which is preliminary data.</text>
</comment>
<feature type="domain" description="Metalloprotease TldD/E central" evidence="2">
    <location>
        <begin position="127"/>
        <end position="219"/>
    </location>
</feature>
<evidence type="ECO:0000259" key="2">
    <source>
        <dbReference type="Pfam" id="PF19290"/>
    </source>
</evidence>
<evidence type="ECO:0000259" key="1">
    <source>
        <dbReference type="Pfam" id="PF19289"/>
    </source>
</evidence>
<sequence>MILTESPAILSEDQALSLVEKVVKQSEAEAVFVSLSTGEESLSRFSENQISQNISKTVFSLNITSYFGNKSASAAVTDFDADAIAQTVKRSQELAKIAPADPEWMPLLPPQTYYLPPAAFDEATAAASPLERAEMVRQACAIASQAGANASGTLSAEASLYAIASSTGLRACNQSTEANFGFTARIDNGSSWTERTAWSISQLPIAQLAQQVVDRAIASRNPREITPGIYPVILDGAAFADLLPWIIWGMDARAADEGRSFMSIADETGKPAGNRALEQLFSPLVQVQRDPAHPLLRSGNFFGDGLSNNYLEIIKNGIPQSLSYSRYWAAQTGKESKGAYYPIAMTGSDQSLADLIAQTERGI</sequence>
<dbReference type="InterPro" id="IPR036059">
    <property type="entry name" value="TldD/PmbA_sf"/>
</dbReference>
<dbReference type="Proteomes" id="UP001384579">
    <property type="component" value="Unassembled WGS sequence"/>
</dbReference>
<accession>A0ABU8YW16</accession>
<gene>
    <name evidence="3" type="ORF">WMG39_27720</name>
</gene>
<dbReference type="Pfam" id="PF19290">
    <property type="entry name" value="PmbA_TldD_2nd"/>
    <property type="match status" value="1"/>
</dbReference>
<feature type="domain" description="Metalloprotease TldD/E C-terminal" evidence="1">
    <location>
        <begin position="228"/>
        <end position="363"/>
    </location>
</feature>
<feature type="non-terminal residue" evidence="3">
    <location>
        <position position="363"/>
    </location>
</feature>
<dbReference type="RefSeq" id="WP_340542161.1">
    <property type="nucleotide sequence ID" value="NZ_JBBLXS010000679.1"/>
</dbReference>
<reference evidence="3 4" key="1">
    <citation type="journal article" date="2020" name="Harmful Algae">
        <title>Molecular and morphological characterization of a novel dihydroanatoxin-a producing Microcoleus species (cyanobacteria) from the Russian River, California, USA.</title>
        <authorList>
            <person name="Conklin K.Y."/>
            <person name="Stancheva R."/>
            <person name="Otten T.G."/>
            <person name="Fadness R."/>
            <person name="Boyer G.L."/>
            <person name="Read B."/>
            <person name="Zhang X."/>
            <person name="Sheath R.G."/>
        </authorList>
    </citation>
    <scope>NUCLEOTIDE SEQUENCE [LARGE SCALE GENOMIC DNA]</scope>
    <source>
        <strain evidence="3 4">PTRS2</strain>
    </source>
</reference>
<dbReference type="PANTHER" id="PTHR43666">
    <property type="entry name" value="TLDD PROTEIN"/>
    <property type="match status" value="1"/>
</dbReference>
<dbReference type="Gene3D" id="3.30.2290.10">
    <property type="entry name" value="PmbA/TldD superfamily"/>
    <property type="match status" value="1"/>
</dbReference>
<dbReference type="SUPFAM" id="SSF111283">
    <property type="entry name" value="Putative modulator of DNA gyrase, PmbA/TldD"/>
    <property type="match status" value="1"/>
</dbReference>